<accession>A0AAX3ELS9</accession>
<proteinExistence type="predicted"/>
<dbReference type="AlphaFoldDB" id="A0AAX3ELS9"/>
<evidence type="ECO:0000313" key="3">
    <source>
        <dbReference type="Proteomes" id="UP001163293"/>
    </source>
</evidence>
<keyword evidence="3" id="KW-1185">Reference proteome</keyword>
<feature type="compositionally biased region" description="Acidic residues" evidence="1">
    <location>
        <begin position="23"/>
        <end position="44"/>
    </location>
</feature>
<evidence type="ECO:0000313" key="2">
    <source>
        <dbReference type="EMBL" id="UYV98668.1"/>
    </source>
</evidence>
<dbReference type="EMBL" id="CP101185">
    <property type="protein sequence ID" value="UYV98668.1"/>
    <property type="molecule type" value="Genomic_DNA"/>
</dbReference>
<name>A0AAX3ELS9_PAEUR</name>
<feature type="compositionally biased region" description="Acidic residues" evidence="1">
    <location>
        <begin position="51"/>
        <end position="63"/>
    </location>
</feature>
<evidence type="ECO:0000256" key="1">
    <source>
        <dbReference type="SAM" id="MobiDB-lite"/>
    </source>
</evidence>
<protein>
    <submittedName>
        <fullName evidence="2">Uncharacterized protein</fullName>
    </submittedName>
</protein>
<organism evidence="2 3">
    <name type="scientific">Paenarthrobacter ureafaciens</name>
    <dbReference type="NCBI Taxonomy" id="37931"/>
    <lineage>
        <taxon>Bacteria</taxon>
        <taxon>Bacillati</taxon>
        <taxon>Actinomycetota</taxon>
        <taxon>Actinomycetes</taxon>
        <taxon>Micrococcales</taxon>
        <taxon>Micrococcaceae</taxon>
        <taxon>Paenarthrobacter</taxon>
    </lineage>
</organism>
<gene>
    <name evidence="2" type="ORF">NL394_05460</name>
</gene>
<dbReference type="GeneID" id="79886069"/>
<dbReference type="RefSeq" id="WP_021472776.1">
    <property type="nucleotide sequence ID" value="NZ_BDMH01000002.1"/>
</dbReference>
<sequence>MNTGSHFNHPERATIESDPAFDYSEDQEVDEAWVEEEDVADDDERVVPIDPAEEEFREGDDEL</sequence>
<feature type="region of interest" description="Disordered" evidence="1">
    <location>
        <begin position="1"/>
        <end position="63"/>
    </location>
</feature>
<reference evidence="2" key="1">
    <citation type="submission" date="2022-07" db="EMBL/GenBank/DDBJ databases">
        <authorList>
            <person name="Wu T."/>
        </authorList>
    </citation>
    <scope>NUCLEOTIDE SEQUENCE</scope>
    <source>
        <strain evidence="2">SD-1</strain>
    </source>
</reference>
<dbReference type="Proteomes" id="UP001163293">
    <property type="component" value="Chromosome"/>
</dbReference>